<dbReference type="EMBL" id="JAQQXQ010000006">
    <property type="protein sequence ID" value="MDC8754901.1"/>
    <property type="molecule type" value="Genomic_DNA"/>
</dbReference>
<gene>
    <name evidence="3" type="ORF">OIK40_09635</name>
</gene>
<dbReference type="RefSeq" id="WP_273678110.1">
    <property type="nucleotide sequence ID" value="NZ_JAQQXQ010000006.1"/>
</dbReference>
<protein>
    <submittedName>
        <fullName evidence="3">Thioredoxin family protein</fullName>
    </submittedName>
</protein>
<dbReference type="Gene3D" id="3.40.30.10">
    <property type="entry name" value="Glutaredoxin"/>
    <property type="match status" value="1"/>
</dbReference>
<evidence type="ECO:0000313" key="4">
    <source>
        <dbReference type="Proteomes" id="UP001216558"/>
    </source>
</evidence>
<evidence type="ECO:0000256" key="2">
    <source>
        <dbReference type="SAM" id="SignalP"/>
    </source>
</evidence>
<dbReference type="InterPro" id="IPR036249">
    <property type="entry name" value="Thioredoxin-like_sf"/>
</dbReference>
<feature type="chain" id="PRO_5046941137" evidence="2">
    <location>
        <begin position="19"/>
        <end position="182"/>
    </location>
</feature>
<dbReference type="SUPFAM" id="SSF52833">
    <property type="entry name" value="Thioredoxin-like"/>
    <property type="match status" value="1"/>
</dbReference>
<reference evidence="3 4" key="1">
    <citation type="submission" date="2022-10" db="EMBL/GenBank/DDBJ databases">
        <title>Erythrobacter sp. sf7 Genome sequencing.</title>
        <authorList>
            <person name="Park S."/>
        </authorList>
    </citation>
    <scope>NUCLEOTIDE SEQUENCE [LARGE SCALE GENOMIC DNA]</scope>
    <source>
        <strain evidence="4">sf7</strain>
    </source>
</reference>
<feature type="signal peptide" evidence="2">
    <location>
        <begin position="1"/>
        <end position="18"/>
    </location>
</feature>
<dbReference type="Proteomes" id="UP001216558">
    <property type="component" value="Unassembled WGS sequence"/>
</dbReference>
<dbReference type="PROSITE" id="PS51257">
    <property type="entry name" value="PROKAR_LIPOPROTEIN"/>
    <property type="match status" value="1"/>
</dbReference>
<dbReference type="Pfam" id="PF13899">
    <property type="entry name" value="Thioredoxin_7"/>
    <property type="match status" value="1"/>
</dbReference>
<feature type="compositionally biased region" description="Pro residues" evidence="1">
    <location>
        <begin position="166"/>
        <end position="182"/>
    </location>
</feature>
<proteinExistence type="predicted"/>
<comment type="caution">
    <text evidence="3">The sequence shown here is derived from an EMBL/GenBank/DDBJ whole genome shotgun (WGS) entry which is preliminary data.</text>
</comment>
<name>A0ABT5JS47_9SPHN</name>
<evidence type="ECO:0000313" key="3">
    <source>
        <dbReference type="EMBL" id="MDC8754901.1"/>
    </source>
</evidence>
<feature type="region of interest" description="Disordered" evidence="1">
    <location>
        <begin position="163"/>
        <end position="182"/>
    </location>
</feature>
<keyword evidence="2" id="KW-0732">Signal</keyword>
<organism evidence="3 4">
    <name type="scientific">Erythrobacter fulvus</name>
    <dbReference type="NCBI Taxonomy" id="2987523"/>
    <lineage>
        <taxon>Bacteria</taxon>
        <taxon>Pseudomonadati</taxon>
        <taxon>Pseudomonadota</taxon>
        <taxon>Alphaproteobacteria</taxon>
        <taxon>Sphingomonadales</taxon>
        <taxon>Erythrobacteraceae</taxon>
        <taxon>Erythrobacter/Porphyrobacter group</taxon>
        <taxon>Erythrobacter</taxon>
    </lineage>
</organism>
<accession>A0ABT5JS47</accession>
<keyword evidence="4" id="KW-1185">Reference proteome</keyword>
<sequence length="182" mass="18621">MIRALIAGSAALALAACATTPPAPTHPEAKSYAVTPDAMGDVDAALARAAGNGKRVLLVMGANWCHDSRALAGWLETERFAALVAEEYELVFVNVGLPQTGDGHNLAIAQRFGLADFPGTPALLVLTAEGALVNPDTAQSWRNAASRSEEAIYAELASLADAPVPEAGPAPAPAPSPEPDST</sequence>
<evidence type="ECO:0000256" key="1">
    <source>
        <dbReference type="SAM" id="MobiDB-lite"/>
    </source>
</evidence>